<evidence type="ECO:0000256" key="4">
    <source>
        <dbReference type="ARBA" id="ARBA00022490"/>
    </source>
</evidence>
<dbReference type="EMBL" id="VXIS01000019">
    <property type="protein sequence ID" value="KAA8912865.1"/>
    <property type="molecule type" value="Genomic_DNA"/>
</dbReference>
<dbReference type="Gene3D" id="3.90.79.10">
    <property type="entry name" value="Nucleoside Triphosphate Pyrophosphohydrolase"/>
    <property type="match status" value="1"/>
</dbReference>
<dbReference type="SMART" id="SM01125">
    <property type="entry name" value="DCP2"/>
    <property type="match status" value="1"/>
</dbReference>
<feature type="compositionally biased region" description="Pro residues" evidence="9">
    <location>
        <begin position="462"/>
        <end position="475"/>
    </location>
</feature>
<dbReference type="InterPro" id="IPR044099">
    <property type="entry name" value="Dcp2_NUDIX"/>
</dbReference>
<dbReference type="PROSITE" id="PS51462">
    <property type="entry name" value="NUDIX"/>
    <property type="match status" value="1"/>
</dbReference>
<evidence type="ECO:0000313" key="12">
    <source>
        <dbReference type="Proteomes" id="UP000326924"/>
    </source>
</evidence>
<dbReference type="PROSITE" id="PS00893">
    <property type="entry name" value="NUDIX_BOX"/>
    <property type="match status" value="1"/>
</dbReference>
<dbReference type="GO" id="GO:0000290">
    <property type="term" value="P:deadenylation-dependent decapping of nuclear-transcribed mRNA"/>
    <property type="evidence" value="ECO:0007669"/>
    <property type="project" value="InterPro"/>
</dbReference>
<evidence type="ECO:0000256" key="6">
    <source>
        <dbReference type="ARBA" id="ARBA00022801"/>
    </source>
</evidence>
<dbReference type="OrthoDB" id="18996at2759"/>
<keyword evidence="4" id="KW-0963">Cytoplasm</keyword>
<feature type="region of interest" description="Disordered" evidence="9">
    <location>
        <begin position="732"/>
        <end position="772"/>
    </location>
</feature>
<accession>A0A5J5F719</accession>
<keyword evidence="12" id="KW-1185">Reference proteome</keyword>
<dbReference type="InterPro" id="IPR036189">
    <property type="entry name" value="DCP2_BoxA_sf"/>
</dbReference>
<protein>
    <submittedName>
        <fullName evidence="11">Dcp2, box A domain-containing protein</fullName>
    </submittedName>
</protein>
<dbReference type="Pfam" id="PF05026">
    <property type="entry name" value="DCP2"/>
    <property type="match status" value="1"/>
</dbReference>
<dbReference type="Gene3D" id="1.10.10.1050">
    <property type="entry name" value="Dcp2, box A domain"/>
    <property type="match status" value="1"/>
</dbReference>
<dbReference type="Proteomes" id="UP000326924">
    <property type="component" value="Unassembled WGS sequence"/>
</dbReference>
<keyword evidence="6" id="KW-0378">Hydrolase</keyword>
<comment type="caution">
    <text evidence="11">The sequence shown here is derived from an EMBL/GenBank/DDBJ whole genome shotgun (WGS) entry which is preliminary data.</text>
</comment>
<feature type="region of interest" description="Disordered" evidence="9">
    <location>
        <begin position="435"/>
        <end position="522"/>
    </location>
</feature>
<dbReference type="GO" id="GO:0140933">
    <property type="term" value="F:5'-(N(7)-methylguanosine 5'-triphospho)-[mRNA] hydrolase activity"/>
    <property type="evidence" value="ECO:0007669"/>
    <property type="project" value="InterPro"/>
</dbReference>
<dbReference type="CDD" id="cd03672">
    <property type="entry name" value="NUDIX_Dcp2p_Nudt20"/>
    <property type="match status" value="1"/>
</dbReference>
<keyword evidence="7" id="KW-0694">RNA-binding</keyword>
<evidence type="ECO:0000313" key="11">
    <source>
        <dbReference type="EMBL" id="KAA8912865.1"/>
    </source>
</evidence>
<gene>
    <name evidence="11" type="ORF">FN846DRAFT_991892</name>
</gene>
<reference evidence="11 12" key="1">
    <citation type="submission" date="2019-09" db="EMBL/GenBank/DDBJ databases">
        <title>Draft genome of the ectomycorrhizal ascomycete Sphaerosporella brunnea.</title>
        <authorList>
            <consortium name="DOE Joint Genome Institute"/>
            <person name="Benucci G.M."/>
            <person name="Marozzi G."/>
            <person name="Antonielli L."/>
            <person name="Sanchez S."/>
            <person name="Marco P."/>
            <person name="Wang X."/>
            <person name="Falini L.B."/>
            <person name="Barry K."/>
            <person name="Haridas S."/>
            <person name="Lipzen A."/>
            <person name="Labutti K."/>
            <person name="Grigoriev I.V."/>
            <person name="Murat C."/>
            <person name="Martin F."/>
            <person name="Albertini E."/>
            <person name="Donnini D."/>
            <person name="Bonito G."/>
        </authorList>
    </citation>
    <scope>NUCLEOTIDE SEQUENCE [LARGE SCALE GENOMIC DNA]</scope>
    <source>
        <strain evidence="11 12">Sb_GMNB300</strain>
    </source>
</reference>
<dbReference type="PANTHER" id="PTHR23114">
    <property type="entry name" value="M7GPPPN-MRNA HYDROLASE"/>
    <property type="match status" value="1"/>
</dbReference>
<comment type="similarity">
    <text evidence="3">Belongs to the Nudix hydrolase family. DCP2 subfamily.</text>
</comment>
<dbReference type="InterPro" id="IPR007722">
    <property type="entry name" value="DCP2_BoxA"/>
</dbReference>
<proteinExistence type="inferred from homology"/>
<dbReference type="InterPro" id="IPR015797">
    <property type="entry name" value="NUDIX_hydrolase-like_dom_sf"/>
</dbReference>
<sequence>MESSVATHVQVLSNSTLSDILDDLCIRFLLFLPEEELSSIERICFQIEEAHWFYEDFVREINPSVPNLHLRQFIHQLLNRVPRSLIAHIPLWKTETAFTEFMSYKTRVPVRGCIMLNVNMDKCILVKGWKSGASWSFPRGKIDQNEDDRDCAIRETLEETGFDLTGMVGVDDKIDVNIREQDMKLYIAPGVPEDFEFAPRTRKEISKISWHKLSDLPGYSSKKGQREPNGNVNGRQGRFFLVAPFMRDLRKWISTTGKQWLERQEQAAASKQEQLASAAENIAQAEDEDPSPPPPPMAPEDDSAAGLKNLLGISRPSPTSKSGYLSAAEQVNASRRLKDQLGGKSQTPTHATNGPSTYGPPPVASENTNAQALLSILQGSTPSQPAPPPQLPPTHSSARPGFMSFPMVSNQNQPPKMPVPPQHQVLTPLKTRQSLGPVFQDSPVSMPSPGAWQQRTNNYYLPSPPPTSRFGPPPQMLQHFQQHQQESVNQFYPNQPPTQPENVAHQFGPQLHNAPPTPVDSFYPQIPQPIVPAKPRDPGQAGALLSILKGTNVPAAILPTPGQQPELQGAQPSPPAPQQPPSIPQQPKPQPPQQVPVAPQKPVIPPVSTHRMDTRSIPLRSSPPRGPRSQTPQRNSPQRHTSQRHRMATSGRPSTTVPAQAYAPPPRPGTAGPQYVTPPPPLRRGTPVVIDHYGAQKPPTMPTTNFDRRESISGTRAQTLLAMFKQPSAASPAEEAVLSSPETEKVKTAVRTPRRLATPIGTQREVAKAKRPVGQAKANLLAYLEGVASENGSGGGVSLT</sequence>
<dbReference type="FunFam" id="3.90.79.10:FF:000003">
    <property type="entry name" value="M7GpppN-mRNA hydrolase isoform 2"/>
    <property type="match status" value="1"/>
</dbReference>
<feature type="compositionally biased region" description="Polar residues" evidence="9">
    <location>
        <begin position="343"/>
        <end position="356"/>
    </location>
</feature>
<comment type="cofactor">
    <cofactor evidence="1">
        <name>Mn(2+)</name>
        <dbReference type="ChEBI" id="CHEBI:29035"/>
    </cofactor>
</comment>
<feature type="region of interest" description="Disordered" evidence="9">
    <location>
        <begin position="264"/>
        <end position="304"/>
    </location>
</feature>
<evidence type="ECO:0000256" key="9">
    <source>
        <dbReference type="SAM" id="MobiDB-lite"/>
    </source>
</evidence>
<feature type="region of interest" description="Disordered" evidence="9">
    <location>
        <begin position="555"/>
        <end position="673"/>
    </location>
</feature>
<name>A0A5J5F719_9PEZI</name>
<feature type="compositionally biased region" description="Low complexity" evidence="9">
    <location>
        <begin position="476"/>
        <end position="485"/>
    </location>
</feature>
<dbReference type="AlphaFoldDB" id="A0A5J5F719"/>
<dbReference type="InParanoid" id="A0A5J5F719"/>
<organism evidence="11 12">
    <name type="scientific">Sphaerosporella brunnea</name>
    <dbReference type="NCBI Taxonomy" id="1250544"/>
    <lineage>
        <taxon>Eukaryota</taxon>
        <taxon>Fungi</taxon>
        <taxon>Dikarya</taxon>
        <taxon>Ascomycota</taxon>
        <taxon>Pezizomycotina</taxon>
        <taxon>Pezizomycetes</taxon>
        <taxon>Pezizales</taxon>
        <taxon>Pyronemataceae</taxon>
        <taxon>Sphaerosporella</taxon>
    </lineage>
</organism>
<keyword evidence="8" id="KW-0464">Manganese</keyword>
<evidence type="ECO:0000256" key="3">
    <source>
        <dbReference type="ARBA" id="ARBA00005279"/>
    </source>
</evidence>
<dbReference type="SUPFAM" id="SSF55811">
    <property type="entry name" value="Nudix"/>
    <property type="match status" value="1"/>
</dbReference>
<dbReference type="GO" id="GO:0000932">
    <property type="term" value="C:P-body"/>
    <property type="evidence" value="ECO:0007669"/>
    <property type="project" value="TreeGrafter"/>
</dbReference>
<evidence type="ECO:0000256" key="5">
    <source>
        <dbReference type="ARBA" id="ARBA00022723"/>
    </source>
</evidence>
<comment type="subcellular location">
    <subcellularLocation>
        <location evidence="2">Cytoplasm</location>
    </subcellularLocation>
</comment>
<evidence type="ECO:0000259" key="10">
    <source>
        <dbReference type="PROSITE" id="PS51462"/>
    </source>
</evidence>
<feature type="compositionally biased region" description="Pro residues" evidence="9">
    <location>
        <begin position="572"/>
        <end position="594"/>
    </location>
</feature>
<dbReference type="PANTHER" id="PTHR23114:SF17">
    <property type="entry name" value="M7GPPPN-MRNA HYDROLASE"/>
    <property type="match status" value="1"/>
</dbReference>
<dbReference type="GO" id="GO:0030145">
    <property type="term" value="F:manganese ion binding"/>
    <property type="evidence" value="ECO:0007669"/>
    <property type="project" value="InterPro"/>
</dbReference>
<feature type="region of interest" description="Disordered" evidence="9">
    <location>
        <begin position="339"/>
        <end position="423"/>
    </location>
</feature>
<evidence type="ECO:0000256" key="8">
    <source>
        <dbReference type="ARBA" id="ARBA00023211"/>
    </source>
</evidence>
<dbReference type="InterPro" id="IPR020084">
    <property type="entry name" value="NUDIX_hydrolase_CS"/>
</dbReference>
<dbReference type="InterPro" id="IPR000086">
    <property type="entry name" value="NUDIX_hydrolase_dom"/>
</dbReference>
<evidence type="ECO:0000256" key="7">
    <source>
        <dbReference type="ARBA" id="ARBA00022884"/>
    </source>
</evidence>
<feature type="compositionally biased region" description="Polar residues" evidence="9">
    <location>
        <begin position="630"/>
        <end position="640"/>
    </location>
</feature>
<dbReference type="Pfam" id="PF00293">
    <property type="entry name" value="NUDIX"/>
    <property type="match status" value="1"/>
</dbReference>
<keyword evidence="5" id="KW-0479">Metal-binding</keyword>
<evidence type="ECO:0000256" key="2">
    <source>
        <dbReference type="ARBA" id="ARBA00004496"/>
    </source>
</evidence>
<feature type="compositionally biased region" description="Polar residues" evidence="9">
    <location>
        <begin position="451"/>
        <end position="460"/>
    </location>
</feature>
<dbReference type="SUPFAM" id="SSF140586">
    <property type="entry name" value="Dcp2 domain-like"/>
    <property type="match status" value="1"/>
</dbReference>
<dbReference type="GO" id="GO:0003723">
    <property type="term" value="F:RNA binding"/>
    <property type="evidence" value="ECO:0007669"/>
    <property type="project" value="UniProtKB-KW"/>
</dbReference>
<feature type="domain" description="Nudix hydrolase" evidence="10">
    <location>
        <begin position="106"/>
        <end position="232"/>
    </location>
</feature>
<feature type="compositionally biased region" description="Low complexity" evidence="9">
    <location>
        <begin position="615"/>
        <end position="629"/>
    </location>
</feature>
<dbReference type="GO" id="GO:0000184">
    <property type="term" value="P:nuclear-transcribed mRNA catabolic process, nonsense-mediated decay"/>
    <property type="evidence" value="ECO:0007669"/>
    <property type="project" value="InterPro"/>
</dbReference>
<evidence type="ECO:0000256" key="1">
    <source>
        <dbReference type="ARBA" id="ARBA00001936"/>
    </source>
</evidence>